<dbReference type="Proteomes" id="UP000193411">
    <property type="component" value="Unassembled WGS sequence"/>
</dbReference>
<dbReference type="InterPro" id="IPR018983">
    <property type="entry name" value="U3_snoRNA-assocProt_15_C"/>
</dbReference>
<dbReference type="PROSITE" id="PS50082">
    <property type="entry name" value="WD_REPEATS_2"/>
    <property type="match status" value="3"/>
</dbReference>
<dbReference type="GO" id="GO:0005730">
    <property type="term" value="C:nucleolus"/>
    <property type="evidence" value="ECO:0007669"/>
    <property type="project" value="UniProtKB-SubCell"/>
</dbReference>
<name>A0A1Y2I2I7_9FUNG</name>
<proteinExistence type="predicted"/>
<evidence type="ECO:0000256" key="7">
    <source>
        <dbReference type="SAM" id="Coils"/>
    </source>
</evidence>
<dbReference type="InterPro" id="IPR020472">
    <property type="entry name" value="WD40_PAC1"/>
</dbReference>
<dbReference type="EMBL" id="MCFL01000003">
    <property type="protein sequence ID" value="ORZ40434.1"/>
    <property type="molecule type" value="Genomic_DNA"/>
</dbReference>
<keyword evidence="5" id="KW-0539">Nucleus</keyword>
<accession>A0A1Y2I2I7</accession>
<dbReference type="InterPro" id="IPR036322">
    <property type="entry name" value="WD40_repeat_dom_sf"/>
</dbReference>
<evidence type="ECO:0000256" key="3">
    <source>
        <dbReference type="ARBA" id="ARBA00022574"/>
    </source>
</evidence>
<organism evidence="10 11">
    <name type="scientific">Catenaria anguillulae PL171</name>
    <dbReference type="NCBI Taxonomy" id="765915"/>
    <lineage>
        <taxon>Eukaryota</taxon>
        <taxon>Fungi</taxon>
        <taxon>Fungi incertae sedis</taxon>
        <taxon>Blastocladiomycota</taxon>
        <taxon>Blastocladiomycetes</taxon>
        <taxon>Blastocladiales</taxon>
        <taxon>Catenariaceae</taxon>
        <taxon>Catenaria</taxon>
    </lineage>
</organism>
<dbReference type="InterPro" id="IPR019775">
    <property type="entry name" value="WD40_repeat_CS"/>
</dbReference>
<dbReference type="STRING" id="765915.A0A1Y2I2I7"/>
<feature type="repeat" description="WD" evidence="6">
    <location>
        <begin position="246"/>
        <end position="287"/>
    </location>
</feature>
<reference evidence="10 11" key="1">
    <citation type="submission" date="2016-07" db="EMBL/GenBank/DDBJ databases">
        <title>Pervasive Adenine N6-methylation of Active Genes in Fungi.</title>
        <authorList>
            <consortium name="DOE Joint Genome Institute"/>
            <person name="Mondo S.J."/>
            <person name="Dannebaum R.O."/>
            <person name="Kuo R.C."/>
            <person name="Labutti K."/>
            <person name="Haridas S."/>
            <person name="Kuo A."/>
            <person name="Salamov A."/>
            <person name="Ahrendt S.R."/>
            <person name="Lipzen A."/>
            <person name="Sullivan W."/>
            <person name="Andreopoulos W.B."/>
            <person name="Clum A."/>
            <person name="Lindquist E."/>
            <person name="Daum C."/>
            <person name="Ramamoorthy G.K."/>
            <person name="Gryganskyi A."/>
            <person name="Culley D."/>
            <person name="Magnuson J.K."/>
            <person name="James T.Y."/>
            <person name="O'Malley M.A."/>
            <person name="Stajich J.E."/>
            <person name="Spatafora J.W."/>
            <person name="Visel A."/>
            <person name="Grigoriev I.V."/>
        </authorList>
    </citation>
    <scope>NUCLEOTIDE SEQUENCE [LARGE SCALE GENOMIC DNA]</scope>
    <source>
        <strain evidence="10 11">PL171</strain>
    </source>
</reference>
<feature type="domain" description="U3 small nucleolar RNA-associated protein 15 C-terminal" evidence="9">
    <location>
        <begin position="354"/>
        <end position="496"/>
    </location>
</feature>
<evidence type="ECO:0000256" key="1">
    <source>
        <dbReference type="ARBA" id="ARBA00004604"/>
    </source>
</evidence>
<evidence type="ECO:0000256" key="5">
    <source>
        <dbReference type="ARBA" id="ARBA00023242"/>
    </source>
</evidence>
<dbReference type="PANTHER" id="PTHR19924:SF26">
    <property type="entry name" value="U3 SMALL NUCLEOLAR RNA-ASSOCIATED PROTEIN 15 HOMOLOG"/>
    <property type="match status" value="1"/>
</dbReference>
<evidence type="ECO:0000256" key="6">
    <source>
        <dbReference type="PROSITE-ProRule" id="PRU00221"/>
    </source>
</evidence>
<keyword evidence="4" id="KW-0677">Repeat</keyword>
<evidence type="ECO:0000256" key="8">
    <source>
        <dbReference type="SAM" id="MobiDB-lite"/>
    </source>
</evidence>
<dbReference type="SMART" id="SM00320">
    <property type="entry name" value="WD40"/>
    <property type="match status" value="7"/>
</dbReference>
<dbReference type="Pfam" id="PF00400">
    <property type="entry name" value="WD40"/>
    <property type="match status" value="4"/>
</dbReference>
<dbReference type="InterPro" id="IPR015943">
    <property type="entry name" value="WD40/YVTN_repeat-like_dom_sf"/>
</dbReference>
<gene>
    <name evidence="10" type="ORF">BCR44DRAFT_1399537</name>
</gene>
<keyword evidence="11" id="KW-1185">Reference proteome</keyword>
<evidence type="ECO:0000256" key="2">
    <source>
        <dbReference type="ARBA" id="ARBA00022552"/>
    </source>
</evidence>
<evidence type="ECO:0000256" key="4">
    <source>
        <dbReference type="ARBA" id="ARBA00022737"/>
    </source>
</evidence>
<evidence type="ECO:0000313" key="11">
    <source>
        <dbReference type="Proteomes" id="UP000193411"/>
    </source>
</evidence>
<dbReference type="PROSITE" id="PS00678">
    <property type="entry name" value="WD_REPEATS_1"/>
    <property type="match status" value="2"/>
</dbReference>
<keyword evidence="2" id="KW-0698">rRNA processing</keyword>
<feature type="repeat" description="WD" evidence="6">
    <location>
        <begin position="162"/>
        <end position="204"/>
    </location>
</feature>
<feature type="compositionally biased region" description="Basic residues" evidence="8">
    <location>
        <begin position="654"/>
        <end position="671"/>
    </location>
</feature>
<protein>
    <submittedName>
        <fullName evidence="10">WD40-repeat-containing domain protein</fullName>
    </submittedName>
</protein>
<dbReference type="PROSITE" id="PS50294">
    <property type="entry name" value="WD_REPEATS_REGION"/>
    <property type="match status" value="3"/>
</dbReference>
<comment type="caution">
    <text evidence="10">The sequence shown here is derived from an EMBL/GenBank/DDBJ whole genome shotgun (WGS) entry which is preliminary data.</text>
</comment>
<dbReference type="InterPro" id="IPR001680">
    <property type="entry name" value="WD40_rpt"/>
</dbReference>
<dbReference type="SUPFAM" id="SSF50978">
    <property type="entry name" value="WD40 repeat-like"/>
    <property type="match status" value="1"/>
</dbReference>
<evidence type="ECO:0000259" key="9">
    <source>
        <dbReference type="Pfam" id="PF09384"/>
    </source>
</evidence>
<keyword evidence="7" id="KW-0175">Coiled coil</keyword>
<dbReference type="GO" id="GO:0045943">
    <property type="term" value="P:positive regulation of transcription by RNA polymerase I"/>
    <property type="evidence" value="ECO:0007669"/>
    <property type="project" value="TreeGrafter"/>
</dbReference>
<feature type="repeat" description="WD" evidence="6">
    <location>
        <begin position="120"/>
        <end position="161"/>
    </location>
</feature>
<dbReference type="AlphaFoldDB" id="A0A1Y2I2I7"/>
<feature type="compositionally biased region" description="Low complexity" evidence="8">
    <location>
        <begin position="632"/>
        <end position="652"/>
    </location>
</feature>
<feature type="region of interest" description="Disordered" evidence="8">
    <location>
        <begin position="623"/>
        <end position="671"/>
    </location>
</feature>
<dbReference type="PRINTS" id="PR00320">
    <property type="entry name" value="GPROTEINBRPT"/>
</dbReference>
<evidence type="ECO:0000313" key="10">
    <source>
        <dbReference type="EMBL" id="ORZ40434.1"/>
    </source>
</evidence>
<keyword evidence="3 6" id="KW-0853">WD repeat</keyword>
<feature type="coiled-coil region" evidence="7">
    <location>
        <begin position="463"/>
        <end position="490"/>
    </location>
</feature>
<dbReference type="CDD" id="cd00200">
    <property type="entry name" value="WD40"/>
    <property type="match status" value="1"/>
</dbReference>
<dbReference type="OrthoDB" id="431715at2759"/>
<dbReference type="PANTHER" id="PTHR19924">
    <property type="entry name" value="UTP15 U3 SMALL NUCLEOLAR RNA-ASSOCIATED PROTEIN 15 FAMILY MEMBER"/>
    <property type="match status" value="1"/>
</dbReference>
<dbReference type="Gene3D" id="2.130.10.10">
    <property type="entry name" value="YVTN repeat-like/Quinoprotein amine dehydrogenase"/>
    <property type="match status" value="2"/>
</dbReference>
<feature type="region of interest" description="Disordered" evidence="8">
    <location>
        <begin position="537"/>
        <end position="566"/>
    </location>
</feature>
<comment type="subcellular location">
    <subcellularLocation>
        <location evidence="1">Nucleus</location>
        <location evidence="1">Nucleolus</location>
    </subcellularLocation>
</comment>
<dbReference type="GO" id="GO:0006364">
    <property type="term" value="P:rRNA processing"/>
    <property type="evidence" value="ECO:0007669"/>
    <property type="project" value="UniProtKB-KW"/>
</dbReference>
<sequence length="671" mass="73092">MTDFVRLPIRQTGSAKRTDAFTSDMRYWSKYRKPTLHKESSFINNLHFAESSPHLLAVTVGSKVQIYHPSTHDVAKTITRFSDLAYSGHLRADGKLLVAGDEAGGVSVFEMGTRSILRSFGGHAGPVHLTRFSPNKTQVLSGSDDKTVRVWDIPSNSVVTCFEQHTDYVRAGTISTSNPNLLLTGSYDHTVRLWDLRTNTSVMTMSHDSPCESVLFFPGSTAVVSSGGPYFKVFDLVAGGRSLHHVSNHQKTITAMTFDHSGSRLLTGSLDHSVKIYNVANFKVVHTLKYQSPILSLAVSPNDTHMAVGMVDGTLSLRSRDEDKEGEFEVGSERGVAASYRTGSYRYFMRGQGYQPSATDFQVMKAKKPKLNAYDVYLKKFEYANALDVVFETNQPPIVIVSLIEELLDRNGLDRALQGRTEESLGPLLQFLMRNITHPYFSPTLATVTHTLLDIYTPVLARSEVLQSQLKKITEKLAEERRVVTDLTRLVGALDMVMANSAKTSELRVSWHDSQEELERRLRAGLEEQGFREAEERMRAKGGEEKVDDGEAAGAVPNVDGVNGDAHAEEEGDVTITAGALELDLDLATVATAVSPSAGLDGLDEDGDAVMEEAAVIDAVAEPDAGEEEAAVETAVAAPAPAKPFPSSKAPGRQGKKSGGKGKGAKRSGRK</sequence>
<dbReference type="Pfam" id="PF09384">
    <property type="entry name" value="UTP15_C"/>
    <property type="match status" value="1"/>
</dbReference>